<dbReference type="AlphaFoldDB" id="X0HHE2"/>
<protein>
    <submittedName>
        <fullName evidence="1">Uncharacterized protein</fullName>
    </submittedName>
</protein>
<reference evidence="1" key="2">
    <citation type="submission" date="2014-03" db="EMBL/GenBank/DDBJ databases">
        <title>The Genome Annotation of Fusarium oxysporum PHW808.</title>
        <authorList>
            <consortium name="The Broad Institute Genomics Platform"/>
            <person name="Ma L.-J."/>
            <person name="Corby-Kistler H."/>
            <person name="Broz K."/>
            <person name="Gale L.R."/>
            <person name="Jonkers W."/>
            <person name="O'Donnell K."/>
            <person name="Ploetz R."/>
            <person name="Steinberg C."/>
            <person name="Schwartz D.C."/>
            <person name="VanEtten H."/>
            <person name="Zhou S."/>
            <person name="Young S.K."/>
            <person name="Zeng Q."/>
            <person name="Gargeya S."/>
            <person name="Fitzgerald M."/>
            <person name="Abouelleil A."/>
            <person name="Alvarado L."/>
            <person name="Chapman S.B."/>
            <person name="Gainer-Dewar J."/>
            <person name="Goldberg J."/>
            <person name="Griggs A."/>
            <person name="Gujja S."/>
            <person name="Hansen M."/>
            <person name="Howarth C."/>
            <person name="Imamovic A."/>
            <person name="Ireland A."/>
            <person name="Larimer J."/>
            <person name="McCowan C."/>
            <person name="Murphy C."/>
            <person name="Pearson M."/>
            <person name="Poon T.W."/>
            <person name="Priest M."/>
            <person name="Roberts A."/>
            <person name="Saif S."/>
            <person name="Shea T."/>
            <person name="Sykes S."/>
            <person name="Wortman J."/>
            <person name="Nusbaum C."/>
            <person name="Birren B."/>
        </authorList>
    </citation>
    <scope>NUCLEOTIDE SEQUENCE</scope>
    <source>
        <strain evidence="1">54008</strain>
    </source>
</reference>
<accession>X0HHE2</accession>
<organism evidence="1">
    <name type="scientific">Fusarium oxysporum f. sp. conglutinans race 2 54008</name>
    <dbReference type="NCBI Taxonomy" id="1089457"/>
    <lineage>
        <taxon>Eukaryota</taxon>
        <taxon>Fungi</taxon>
        <taxon>Dikarya</taxon>
        <taxon>Ascomycota</taxon>
        <taxon>Pezizomycotina</taxon>
        <taxon>Sordariomycetes</taxon>
        <taxon>Hypocreomycetidae</taxon>
        <taxon>Hypocreales</taxon>
        <taxon>Nectriaceae</taxon>
        <taxon>Fusarium</taxon>
        <taxon>Fusarium oxysporum species complex</taxon>
    </lineage>
</organism>
<sequence length="84" mass="8805">MASNHLCRCLLRCRIANPVVEIAPAHGAAGLWVDVKSLLTVMGGEHSYTPGNFFADGGRGRGAVEIKMEGVIGEKLLAASVWAG</sequence>
<proteinExistence type="predicted"/>
<dbReference type="EMBL" id="KK033230">
    <property type="protein sequence ID" value="EXL71140.1"/>
    <property type="molecule type" value="Genomic_DNA"/>
</dbReference>
<name>X0HHE2_FUSOX</name>
<dbReference type="Proteomes" id="UP000030676">
    <property type="component" value="Unassembled WGS sequence"/>
</dbReference>
<dbReference type="HOGENOM" id="CLU_2527559_0_0_1"/>
<gene>
    <name evidence="1" type="ORF">FOPG_13103</name>
</gene>
<evidence type="ECO:0000313" key="1">
    <source>
        <dbReference type="EMBL" id="EXL71140.1"/>
    </source>
</evidence>
<reference evidence="1" key="1">
    <citation type="submission" date="2011-11" db="EMBL/GenBank/DDBJ databases">
        <title>The Genome Sequence of Fusarium oxysporum PHW808.</title>
        <authorList>
            <consortium name="The Broad Institute Genome Sequencing Platform"/>
            <person name="Ma L.-J."/>
            <person name="Gale L.R."/>
            <person name="Schwartz D.C."/>
            <person name="Zhou S."/>
            <person name="Corby-Kistler H."/>
            <person name="Young S.K."/>
            <person name="Zeng Q."/>
            <person name="Gargeya S."/>
            <person name="Fitzgerald M."/>
            <person name="Haas B."/>
            <person name="Abouelleil A."/>
            <person name="Alvarado L."/>
            <person name="Arachchi H.M."/>
            <person name="Berlin A."/>
            <person name="Brown A."/>
            <person name="Chapman S.B."/>
            <person name="Chen Z."/>
            <person name="Dunbar C."/>
            <person name="Freedman E."/>
            <person name="Gearin G."/>
            <person name="Goldberg J."/>
            <person name="Griggs A."/>
            <person name="Gujja S."/>
            <person name="Heiman D."/>
            <person name="Howarth C."/>
            <person name="Larson L."/>
            <person name="Lui A."/>
            <person name="MacDonald P.J.P."/>
            <person name="Montmayeur A."/>
            <person name="Murphy C."/>
            <person name="Neiman D."/>
            <person name="Pearson M."/>
            <person name="Priest M."/>
            <person name="Roberts A."/>
            <person name="Saif S."/>
            <person name="Shea T."/>
            <person name="Shenoy N."/>
            <person name="Sisk P."/>
            <person name="Stolte C."/>
            <person name="Sykes S."/>
            <person name="Wortman J."/>
            <person name="Nusbaum C."/>
            <person name="Birren B."/>
        </authorList>
    </citation>
    <scope>NUCLEOTIDE SEQUENCE [LARGE SCALE GENOMIC DNA]</scope>
    <source>
        <strain evidence="1">54008</strain>
    </source>
</reference>